<organism evidence="1 2">
    <name type="scientific">Lysinibacillus louembei</name>
    <dbReference type="NCBI Taxonomy" id="1470088"/>
    <lineage>
        <taxon>Bacteria</taxon>
        <taxon>Bacillati</taxon>
        <taxon>Bacillota</taxon>
        <taxon>Bacilli</taxon>
        <taxon>Bacillales</taxon>
        <taxon>Bacillaceae</taxon>
        <taxon>Lysinibacillus</taxon>
    </lineage>
</organism>
<keyword evidence="2" id="KW-1185">Reference proteome</keyword>
<evidence type="ECO:0000313" key="2">
    <source>
        <dbReference type="Proteomes" id="UP001322664"/>
    </source>
</evidence>
<name>A0ABZ0RVP4_9BACI</name>
<dbReference type="Pfam" id="PF10076">
    <property type="entry name" value="Phage_Mu_Gp48"/>
    <property type="match status" value="1"/>
</dbReference>
<accession>A0ABZ0RVP4</accession>
<sequence length="184" mass="21434">MARQVNILDYLPPILLEIKELKAIAGVENPILEKLWRMIDATLNNQFIITADENGIGRYEKMLGLQVSDSDTLETRIFRVLARYQEQAPYTYRTLRLILDSLLGAGNYTMERNVEEKWLVVKIELTVKRQFEAVEDTLERMVPQNMVLTVELRYNQHSTLARFTHAQLATYTHLQLREEVLPNA</sequence>
<reference evidence="1 2" key="1">
    <citation type="submission" date="2023-09" db="EMBL/GenBank/DDBJ databases">
        <authorList>
            <person name="Page C.A."/>
            <person name="Perez-Diaz I.M."/>
        </authorList>
    </citation>
    <scope>NUCLEOTIDE SEQUENCE [LARGE SCALE GENOMIC DNA]</scope>
    <source>
        <strain evidence="1 2">Ll15</strain>
    </source>
</reference>
<gene>
    <name evidence="1" type="ORF">R6U77_00630</name>
</gene>
<dbReference type="InterPro" id="IPR018755">
    <property type="entry name" value="Phage_Mu_Gp48"/>
</dbReference>
<dbReference type="EMBL" id="CP137624">
    <property type="protein sequence ID" value="WPK12225.1"/>
    <property type="molecule type" value="Genomic_DNA"/>
</dbReference>
<dbReference type="Proteomes" id="UP001322664">
    <property type="component" value="Chromosome"/>
</dbReference>
<proteinExistence type="predicted"/>
<evidence type="ECO:0000313" key="1">
    <source>
        <dbReference type="EMBL" id="WPK12225.1"/>
    </source>
</evidence>
<dbReference type="RefSeq" id="WP_319837007.1">
    <property type="nucleotide sequence ID" value="NZ_CP137624.1"/>
</dbReference>
<protein>
    <submittedName>
        <fullName evidence="1">Phage tail protein</fullName>
    </submittedName>
</protein>